<reference evidence="3" key="1">
    <citation type="submission" date="2013-08" db="EMBL/GenBank/DDBJ databases">
        <authorList>
            <person name="Mendez C."/>
            <person name="Richter M."/>
            <person name="Ferrer M."/>
            <person name="Sanchez J."/>
        </authorList>
    </citation>
    <scope>NUCLEOTIDE SEQUENCE</scope>
</reference>
<proteinExistence type="predicted"/>
<gene>
    <name evidence="3" type="ORF">B1A_13319</name>
</gene>
<evidence type="ECO:0000259" key="2">
    <source>
        <dbReference type="Pfam" id="PF13505"/>
    </source>
</evidence>
<dbReference type="Gene3D" id="2.40.160.20">
    <property type="match status" value="1"/>
</dbReference>
<sequence>MNRYLYPLGALILLGLSARASAQTYYEQTFRPVQPVRWHLDMGYSPTIGTTAQYFQGGWTVGGGLTWQPRPTVPIALRADVDYSDFSATRNLIAINEAADQTQIDGGFGNVVGLNVDAEYRVPISPRVTGFTLVGVGVDHMHVGLTQTVAFGTYLCDPWFGYCAYGLVPGQVEVASGSATRFSWNAGVGLDFALHDGQTLFVEARYQRIQTTDPTEFVPITVGLRF</sequence>
<evidence type="ECO:0000256" key="1">
    <source>
        <dbReference type="ARBA" id="ARBA00022729"/>
    </source>
</evidence>
<organism evidence="3">
    <name type="scientific">mine drainage metagenome</name>
    <dbReference type="NCBI Taxonomy" id="410659"/>
    <lineage>
        <taxon>unclassified sequences</taxon>
        <taxon>metagenomes</taxon>
        <taxon>ecological metagenomes</taxon>
    </lineage>
</organism>
<dbReference type="EMBL" id="AUZX01009739">
    <property type="protein sequence ID" value="EQD50834.1"/>
    <property type="molecule type" value="Genomic_DNA"/>
</dbReference>
<keyword evidence="1" id="KW-0732">Signal</keyword>
<dbReference type="InterPro" id="IPR011250">
    <property type="entry name" value="OMP/PagP_B-barrel"/>
</dbReference>
<comment type="caution">
    <text evidence="3">The sequence shown here is derived from an EMBL/GenBank/DDBJ whole genome shotgun (WGS) entry which is preliminary data.</text>
</comment>
<feature type="domain" description="Outer membrane protein beta-barrel" evidence="2">
    <location>
        <begin position="10"/>
        <end position="226"/>
    </location>
</feature>
<evidence type="ECO:0000313" key="3">
    <source>
        <dbReference type="EMBL" id="EQD50834.1"/>
    </source>
</evidence>
<reference evidence="3" key="2">
    <citation type="journal article" date="2014" name="ISME J.">
        <title>Microbial stratification in low pH oxic and suboxic macroscopic growths along an acid mine drainage.</title>
        <authorList>
            <person name="Mendez-Garcia C."/>
            <person name="Mesa V."/>
            <person name="Sprenger R.R."/>
            <person name="Richter M."/>
            <person name="Diez M.S."/>
            <person name="Solano J."/>
            <person name="Bargiela R."/>
            <person name="Golyshina O.V."/>
            <person name="Manteca A."/>
            <person name="Ramos J.L."/>
            <person name="Gallego J.R."/>
            <person name="Llorente I."/>
            <person name="Martins Dos Santos V.A."/>
            <person name="Jensen O.N."/>
            <person name="Pelaez A.I."/>
            <person name="Sanchez J."/>
            <person name="Ferrer M."/>
        </authorList>
    </citation>
    <scope>NUCLEOTIDE SEQUENCE</scope>
</reference>
<accession>T1BCT1</accession>
<name>T1BCT1_9ZZZZ</name>
<dbReference type="InterPro" id="IPR027385">
    <property type="entry name" value="Beta-barrel_OMP"/>
</dbReference>
<protein>
    <recommendedName>
        <fullName evidence="2">Outer membrane protein beta-barrel domain-containing protein</fullName>
    </recommendedName>
</protein>
<dbReference type="AlphaFoldDB" id="T1BCT1"/>
<dbReference type="SUPFAM" id="SSF56925">
    <property type="entry name" value="OMPA-like"/>
    <property type="match status" value="1"/>
</dbReference>
<dbReference type="Pfam" id="PF13505">
    <property type="entry name" value="OMP_b-brl"/>
    <property type="match status" value="1"/>
</dbReference>